<dbReference type="GO" id="GO:0000702">
    <property type="term" value="F:oxidized base lesion DNA N-glycosylase activity"/>
    <property type="evidence" value="ECO:0007669"/>
    <property type="project" value="UniProtKB-ARBA"/>
</dbReference>
<dbReference type="InterPro" id="IPR023170">
    <property type="entry name" value="HhH_base_excis_C"/>
</dbReference>
<dbReference type="SUPFAM" id="SSF48150">
    <property type="entry name" value="DNA-glycosylase"/>
    <property type="match status" value="1"/>
</dbReference>
<dbReference type="SMART" id="SM00478">
    <property type="entry name" value="ENDO3c"/>
    <property type="match status" value="1"/>
</dbReference>
<proteinExistence type="predicted"/>
<dbReference type="GO" id="GO:0006285">
    <property type="term" value="P:base-excision repair, AP site formation"/>
    <property type="evidence" value="ECO:0007669"/>
    <property type="project" value="UniProtKB-ARBA"/>
</dbReference>
<evidence type="ECO:0000313" key="3">
    <source>
        <dbReference type="EMBL" id="KIK00877.1"/>
    </source>
</evidence>
<dbReference type="AlphaFoldDB" id="A0A0C9XSY9"/>
<dbReference type="PANTHER" id="PTHR47203:SF1">
    <property type="entry name" value="HYPOTHETICAL BASE EXCISION DNA REPAIR PROTEIN (EUROFUNG)"/>
    <property type="match status" value="1"/>
</dbReference>
<dbReference type="Proteomes" id="UP000054477">
    <property type="component" value="Unassembled WGS sequence"/>
</dbReference>
<dbReference type="InterPro" id="IPR003265">
    <property type="entry name" value="HhH-GPD_domain"/>
</dbReference>
<dbReference type="PANTHER" id="PTHR47203">
    <property type="match status" value="1"/>
</dbReference>
<feature type="region of interest" description="Disordered" evidence="1">
    <location>
        <begin position="40"/>
        <end position="78"/>
    </location>
</feature>
<dbReference type="Gene3D" id="1.10.1670.10">
    <property type="entry name" value="Helix-hairpin-Helix base-excision DNA repair enzymes (C-terminal)"/>
    <property type="match status" value="1"/>
</dbReference>
<reference evidence="4" key="2">
    <citation type="submission" date="2015-01" db="EMBL/GenBank/DDBJ databases">
        <title>Evolutionary Origins and Diversification of the Mycorrhizal Mutualists.</title>
        <authorList>
            <consortium name="DOE Joint Genome Institute"/>
            <consortium name="Mycorrhizal Genomics Consortium"/>
            <person name="Kohler A."/>
            <person name="Kuo A."/>
            <person name="Nagy L.G."/>
            <person name="Floudas D."/>
            <person name="Copeland A."/>
            <person name="Barry K.W."/>
            <person name="Cichocki N."/>
            <person name="Veneault-Fourrey C."/>
            <person name="LaButti K."/>
            <person name="Lindquist E.A."/>
            <person name="Lipzen A."/>
            <person name="Lundell T."/>
            <person name="Morin E."/>
            <person name="Murat C."/>
            <person name="Riley R."/>
            <person name="Ohm R."/>
            <person name="Sun H."/>
            <person name="Tunlid A."/>
            <person name="Henrissat B."/>
            <person name="Grigoriev I.V."/>
            <person name="Hibbett D.S."/>
            <person name="Martin F."/>
        </authorList>
    </citation>
    <scope>NUCLEOTIDE SEQUENCE [LARGE SCALE GENOMIC DNA]</scope>
    <source>
        <strain evidence="4">LaAM-08-1</strain>
    </source>
</reference>
<reference evidence="3 4" key="1">
    <citation type="submission" date="2014-04" db="EMBL/GenBank/DDBJ databases">
        <authorList>
            <consortium name="DOE Joint Genome Institute"/>
            <person name="Kuo A."/>
            <person name="Kohler A."/>
            <person name="Nagy L.G."/>
            <person name="Floudas D."/>
            <person name="Copeland A."/>
            <person name="Barry K.W."/>
            <person name="Cichocki N."/>
            <person name="Veneault-Fourrey C."/>
            <person name="LaButti K."/>
            <person name="Lindquist E.A."/>
            <person name="Lipzen A."/>
            <person name="Lundell T."/>
            <person name="Morin E."/>
            <person name="Murat C."/>
            <person name="Sun H."/>
            <person name="Tunlid A."/>
            <person name="Henrissat B."/>
            <person name="Grigoriev I.V."/>
            <person name="Hibbett D.S."/>
            <person name="Martin F."/>
            <person name="Nordberg H.P."/>
            <person name="Cantor M.N."/>
            <person name="Hua S.X."/>
        </authorList>
    </citation>
    <scope>NUCLEOTIDE SEQUENCE [LARGE SCALE GENOMIC DNA]</scope>
    <source>
        <strain evidence="3 4">LaAM-08-1</strain>
    </source>
</reference>
<gene>
    <name evidence="3" type="ORF">K443DRAFT_99678</name>
</gene>
<evidence type="ECO:0000313" key="4">
    <source>
        <dbReference type="Proteomes" id="UP000054477"/>
    </source>
</evidence>
<dbReference type="OrthoDB" id="5607at2759"/>
<protein>
    <recommendedName>
        <fullName evidence="2">HhH-GPD domain-containing protein</fullName>
    </recommendedName>
</protein>
<dbReference type="Gene3D" id="1.10.340.30">
    <property type="entry name" value="Hypothetical protein, domain 2"/>
    <property type="match status" value="1"/>
</dbReference>
<evidence type="ECO:0000259" key="2">
    <source>
        <dbReference type="SMART" id="SM00478"/>
    </source>
</evidence>
<dbReference type="CDD" id="cd00056">
    <property type="entry name" value="ENDO3c"/>
    <property type="match status" value="1"/>
</dbReference>
<feature type="compositionally biased region" description="Low complexity" evidence="1">
    <location>
        <begin position="51"/>
        <end position="66"/>
    </location>
</feature>
<sequence length="349" mass="38451">MTRLDGENGKVRASRLRCQGGSDWKRWSISFLLNLDSEERTPMSPRKRPRSPSLSTTLAPASSTLAHTVASPSQSPRVSKKLKLHTSFVDTSPFPTFAHPTPVETREVHDLLLTAHRPHEPIRRRPLNSNNSAGTCGNVPNVIEALIGTILSQNTSGQNCHRAKTSLDAAFGRNNFAAIAKAPRDRLVDAIRTGGLANKKAATIQNILHSIREKHGEYSLQHLAAAESSSPRMSDDEIMKELISYDGVGPKTASCVLLFCLGRNSFAVDTHVFRLSKLLGWVPQKSDRVLAQAHLDIRVPDELKYDLHVLMIQHGRLCKGCKKTRSGQACILKTYLKEKGVDADSTNED</sequence>
<dbReference type="InterPro" id="IPR011257">
    <property type="entry name" value="DNA_glycosylase"/>
</dbReference>
<keyword evidence="4" id="KW-1185">Reference proteome</keyword>
<feature type="domain" description="HhH-GPD" evidence="2">
    <location>
        <begin position="151"/>
        <end position="317"/>
    </location>
</feature>
<organism evidence="3 4">
    <name type="scientific">Laccaria amethystina LaAM-08-1</name>
    <dbReference type="NCBI Taxonomy" id="1095629"/>
    <lineage>
        <taxon>Eukaryota</taxon>
        <taxon>Fungi</taxon>
        <taxon>Dikarya</taxon>
        <taxon>Basidiomycota</taxon>
        <taxon>Agaricomycotina</taxon>
        <taxon>Agaricomycetes</taxon>
        <taxon>Agaricomycetidae</taxon>
        <taxon>Agaricales</taxon>
        <taxon>Agaricineae</taxon>
        <taxon>Hydnangiaceae</taxon>
        <taxon>Laccaria</taxon>
    </lineage>
</organism>
<name>A0A0C9XSY9_9AGAR</name>
<dbReference type="STRING" id="1095629.A0A0C9XSY9"/>
<dbReference type="Pfam" id="PF00730">
    <property type="entry name" value="HhH-GPD"/>
    <property type="match status" value="1"/>
</dbReference>
<dbReference type="HOGENOM" id="CLU_012862_9_1_1"/>
<accession>A0A0C9XSY9</accession>
<dbReference type="EMBL" id="KN838617">
    <property type="protein sequence ID" value="KIK00877.1"/>
    <property type="molecule type" value="Genomic_DNA"/>
</dbReference>
<evidence type="ECO:0000256" key="1">
    <source>
        <dbReference type="SAM" id="MobiDB-lite"/>
    </source>
</evidence>